<reference evidence="2" key="2">
    <citation type="submission" date="2015-06" db="UniProtKB">
        <authorList>
            <consortium name="EnsemblPlants"/>
        </authorList>
    </citation>
    <scope>IDENTIFICATION</scope>
    <source>
        <strain evidence="2">DM1-3 516 R44</strain>
    </source>
</reference>
<dbReference type="InterPro" id="IPR046796">
    <property type="entry name" value="Transposase_32_dom"/>
</dbReference>
<protein>
    <submittedName>
        <fullName evidence="2">Integrase core domain containing protein</fullName>
    </submittedName>
</protein>
<dbReference type="Gramene" id="PGSC0003DMT400087919">
    <property type="protein sequence ID" value="PGSC0003DMT400087919"/>
    <property type="gene ID" value="PGSC0003DMG400037490"/>
</dbReference>
<dbReference type="PaxDb" id="4113-PGSC0003DMT400087919"/>
<dbReference type="HOGENOM" id="CLU_028647_3_0_1"/>
<dbReference type="Proteomes" id="UP000011115">
    <property type="component" value="Unassembled WGS sequence"/>
</dbReference>
<dbReference type="InParanoid" id="M1DEU9"/>
<proteinExistence type="predicted"/>
<dbReference type="AlphaFoldDB" id="M1DEU9"/>
<sequence>MAHHIADEEERTESVHNMTLPIKKATLNFIVKFFLTILRIRLSPTQAENMVTWDRVVMLAALVVGLEIDFTQILIAEIYERAFKTTITLPFPCLIFHLCRAAGVPIWHCDSLIEATKTVDISLIRDDANLAAPRRDPQVDLPPLDHGNKTKAVHKCLDASELRVLERPTPAINVNTFQKELSKLRSDVDTLLASTETVPEVAPVAEEDGVMMTALFGDTIPPPDPSRAAGSATILITLKILRRPVELRRGRSRSLRYPRGSPFLMWRYGRKGPAR</sequence>
<feature type="domain" description="Putative plant transposon protein" evidence="1">
    <location>
        <begin position="14"/>
        <end position="105"/>
    </location>
</feature>
<evidence type="ECO:0000259" key="1">
    <source>
        <dbReference type="Pfam" id="PF20167"/>
    </source>
</evidence>
<dbReference type="Pfam" id="PF20167">
    <property type="entry name" value="Transposase_32"/>
    <property type="match status" value="1"/>
</dbReference>
<reference evidence="3" key="1">
    <citation type="journal article" date="2011" name="Nature">
        <title>Genome sequence and analysis of the tuber crop potato.</title>
        <authorList>
            <consortium name="The Potato Genome Sequencing Consortium"/>
        </authorList>
    </citation>
    <scope>NUCLEOTIDE SEQUENCE [LARGE SCALE GENOMIC DNA]</scope>
    <source>
        <strain evidence="3">cv. DM1-3 516 R44</strain>
    </source>
</reference>
<keyword evidence="3" id="KW-1185">Reference proteome</keyword>
<evidence type="ECO:0000313" key="3">
    <source>
        <dbReference type="Proteomes" id="UP000011115"/>
    </source>
</evidence>
<dbReference type="EnsemblPlants" id="PGSC0003DMT400087919">
    <property type="protein sequence ID" value="PGSC0003DMT400087919"/>
    <property type="gene ID" value="PGSC0003DMG400037490"/>
</dbReference>
<organism evidence="2 3">
    <name type="scientific">Solanum tuberosum</name>
    <name type="common">Potato</name>
    <dbReference type="NCBI Taxonomy" id="4113"/>
    <lineage>
        <taxon>Eukaryota</taxon>
        <taxon>Viridiplantae</taxon>
        <taxon>Streptophyta</taxon>
        <taxon>Embryophyta</taxon>
        <taxon>Tracheophyta</taxon>
        <taxon>Spermatophyta</taxon>
        <taxon>Magnoliopsida</taxon>
        <taxon>eudicotyledons</taxon>
        <taxon>Gunneridae</taxon>
        <taxon>Pentapetalae</taxon>
        <taxon>asterids</taxon>
        <taxon>lamiids</taxon>
        <taxon>Solanales</taxon>
        <taxon>Solanaceae</taxon>
        <taxon>Solanoideae</taxon>
        <taxon>Solaneae</taxon>
        <taxon>Solanum</taxon>
    </lineage>
</organism>
<name>M1DEU9_SOLTU</name>
<accession>M1DEU9</accession>
<evidence type="ECO:0000313" key="2">
    <source>
        <dbReference type="EnsemblPlants" id="PGSC0003DMT400087919"/>
    </source>
</evidence>